<evidence type="ECO:0000256" key="2">
    <source>
        <dbReference type="ARBA" id="ARBA00004613"/>
    </source>
</evidence>
<feature type="region of interest" description="Disordered" evidence="12">
    <location>
        <begin position="244"/>
        <end position="284"/>
    </location>
</feature>
<dbReference type="NCBIfam" id="NF038114">
    <property type="entry name" value="rightmost"/>
    <property type="match status" value="1"/>
</dbReference>
<keyword evidence="11" id="KW-0865">Zymogen</keyword>
<feature type="compositionally biased region" description="Low complexity" evidence="12">
    <location>
        <begin position="262"/>
        <end position="274"/>
    </location>
</feature>
<gene>
    <name evidence="16" type="ORF">GCM10011354_18380</name>
</gene>
<keyword evidence="17" id="KW-1185">Reference proteome</keyword>
<comment type="similarity">
    <text evidence="3">Belongs to the peptidase M36 family.</text>
</comment>
<evidence type="ECO:0000256" key="7">
    <source>
        <dbReference type="ARBA" id="ARBA00022729"/>
    </source>
</evidence>
<evidence type="ECO:0000259" key="14">
    <source>
        <dbReference type="Pfam" id="PF02225"/>
    </source>
</evidence>
<dbReference type="Pfam" id="PF07504">
    <property type="entry name" value="FTP"/>
    <property type="match status" value="1"/>
</dbReference>
<reference evidence="16" key="2">
    <citation type="submission" date="2020-09" db="EMBL/GenBank/DDBJ databases">
        <authorList>
            <person name="Sun Q."/>
            <person name="Zhou Y."/>
        </authorList>
    </citation>
    <scope>NUCLEOTIDE SEQUENCE</scope>
    <source>
        <strain evidence="16">CGMCC 1.14988</strain>
    </source>
</reference>
<evidence type="ECO:0000313" key="16">
    <source>
        <dbReference type="EMBL" id="GGI06296.1"/>
    </source>
</evidence>
<keyword evidence="10" id="KW-0482">Metalloprotease</keyword>
<dbReference type="SUPFAM" id="SSF55486">
    <property type="entry name" value="Metalloproteases ('zincins'), catalytic domain"/>
    <property type="match status" value="1"/>
</dbReference>
<keyword evidence="5" id="KW-0645">Protease</keyword>
<evidence type="ECO:0000256" key="3">
    <source>
        <dbReference type="ARBA" id="ARBA00006006"/>
    </source>
</evidence>
<dbReference type="GO" id="GO:0004222">
    <property type="term" value="F:metalloendopeptidase activity"/>
    <property type="evidence" value="ECO:0007669"/>
    <property type="project" value="InterPro"/>
</dbReference>
<dbReference type="Gene3D" id="3.10.170.10">
    <property type="match status" value="2"/>
</dbReference>
<evidence type="ECO:0000256" key="8">
    <source>
        <dbReference type="ARBA" id="ARBA00022801"/>
    </source>
</evidence>
<evidence type="ECO:0000256" key="11">
    <source>
        <dbReference type="ARBA" id="ARBA00023145"/>
    </source>
</evidence>
<comment type="subcellular location">
    <subcellularLocation>
        <location evidence="2">Secreted</location>
    </subcellularLocation>
</comment>
<dbReference type="PANTHER" id="PTHR33478">
    <property type="entry name" value="EXTRACELLULAR METALLOPROTEINASE MEP"/>
    <property type="match status" value="1"/>
</dbReference>
<evidence type="ECO:0000256" key="13">
    <source>
        <dbReference type="SAM" id="SignalP"/>
    </source>
</evidence>
<dbReference type="InterPro" id="IPR011096">
    <property type="entry name" value="FTP_domain"/>
</dbReference>
<dbReference type="InterPro" id="IPR001842">
    <property type="entry name" value="Peptidase_M36"/>
</dbReference>
<evidence type="ECO:0000256" key="12">
    <source>
        <dbReference type="SAM" id="MobiDB-lite"/>
    </source>
</evidence>
<dbReference type="CDD" id="cd04818">
    <property type="entry name" value="PA_subtilisin_1"/>
    <property type="match status" value="1"/>
</dbReference>
<evidence type="ECO:0000256" key="9">
    <source>
        <dbReference type="ARBA" id="ARBA00022833"/>
    </source>
</evidence>
<feature type="chain" id="PRO_5035208645" description="Fungalysin/Thermolysin Propeptide Motif" evidence="13">
    <location>
        <begin position="22"/>
        <end position="946"/>
    </location>
</feature>
<evidence type="ECO:0008006" key="18">
    <source>
        <dbReference type="Google" id="ProtNLM"/>
    </source>
</evidence>
<dbReference type="GO" id="GO:0006508">
    <property type="term" value="P:proteolysis"/>
    <property type="evidence" value="ECO:0007669"/>
    <property type="project" value="UniProtKB-KW"/>
</dbReference>
<feature type="compositionally biased region" description="Basic and acidic residues" evidence="12">
    <location>
        <begin position="244"/>
        <end position="261"/>
    </location>
</feature>
<dbReference type="InterPro" id="IPR027268">
    <property type="entry name" value="Peptidase_M4/M1_CTD_sf"/>
</dbReference>
<dbReference type="Proteomes" id="UP000650511">
    <property type="component" value="Unassembled WGS sequence"/>
</dbReference>
<dbReference type="RefSeq" id="WP_130650593.1">
    <property type="nucleotide sequence ID" value="NZ_BMHA01000006.1"/>
</dbReference>
<dbReference type="Pfam" id="PF02128">
    <property type="entry name" value="Peptidase_M36"/>
    <property type="match status" value="2"/>
</dbReference>
<dbReference type="Pfam" id="PF02225">
    <property type="entry name" value="PA"/>
    <property type="match status" value="1"/>
</dbReference>
<dbReference type="CDD" id="cd09596">
    <property type="entry name" value="M36"/>
    <property type="match status" value="1"/>
</dbReference>
<evidence type="ECO:0000259" key="15">
    <source>
        <dbReference type="Pfam" id="PF07504"/>
    </source>
</evidence>
<evidence type="ECO:0000313" key="17">
    <source>
        <dbReference type="Proteomes" id="UP000650511"/>
    </source>
</evidence>
<evidence type="ECO:0000256" key="1">
    <source>
        <dbReference type="ARBA" id="ARBA00001947"/>
    </source>
</evidence>
<keyword evidence="7 13" id="KW-0732">Signal</keyword>
<name>A0A8J3A883_9ACTN</name>
<keyword evidence="4" id="KW-0964">Secreted</keyword>
<dbReference type="OrthoDB" id="5377264at2"/>
<dbReference type="EMBL" id="BMHA01000006">
    <property type="protein sequence ID" value="GGI06296.1"/>
    <property type="molecule type" value="Genomic_DNA"/>
</dbReference>
<dbReference type="Gene3D" id="1.10.390.10">
    <property type="entry name" value="Neutral Protease Domain 2"/>
    <property type="match status" value="1"/>
</dbReference>
<evidence type="ECO:0000256" key="6">
    <source>
        <dbReference type="ARBA" id="ARBA00022723"/>
    </source>
</evidence>
<evidence type="ECO:0000256" key="10">
    <source>
        <dbReference type="ARBA" id="ARBA00023049"/>
    </source>
</evidence>
<dbReference type="InterPro" id="IPR003137">
    <property type="entry name" value="PA_domain"/>
</dbReference>
<keyword evidence="8" id="KW-0378">Hydrolase</keyword>
<feature type="domain" description="PA" evidence="14">
    <location>
        <begin position="388"/>
        <end position="475"/>
    </location>
</feature>
<comment type="caution">
    <text evidence="16">The sequence shown here is derived from an EMBL/GenBank/DDBJ whole genome shotgun (WGS) entry which is preliminary data.</text>
</comment>
<comment type="cofactor">
    <cofactor evidence="1">
        <name>Zn(2+)</name>
        <dbReference type="ChEBI" id="CHEBI:29105"/>
    </cofactor>
</comment>
<evidence type="ECO:0000256" key="4">
    <source>
        <dbReference type="ARBA" id="ARBA00022525"/>
    </source>
</evidence>
<dbReference type="AlphaFoldDB" id="A0A8J3A883"/>
<accession>A0A8J3A883</accession>
<sequence length="946" mass="100002">MRSRTLGAVTALSLAATGLWAAPVSANPTTGSPAYQFLTGPNEGEPEEIALGYFRDEAALFELAPADVAELVVRSSYESQHNGVTHVNVNQQYAGLEVFGADTTINIAADGSVVHVGGSAVSGLPGARARAAGPAPELDPVDAVESAAEELDLPEPVGLEQLPVVMSADLDADALVSDGGISDEPIPAKLGWQPHEDGLRLAWQVVIDDATDVHLWSAVVDAATGDLLDLDDWTIEHDHDETASRIGRDHGHDHDHDHGDADATSLASASSRSSGPIVTPNPVNDGSSYRVFALPFESPNDGGRTLVTNPADADASPFGWHDVSATPEPDYTITRGNNTNTYTDWNNSNNPTNARLSVVVDEPSGAAGSYTAVAASFGPSTPAGGVHGDIVPASDGTDAPTLGCQPLVDFPAGAIALIDRGDCPFVDKVGHAQAAGAVGVVVANNVAGNPTAMGGADPSITIPSVMVTQDAGAAIRAGQPATGSIESQVFASQPEGGDRLTFDFGLDLTQHPHEYWEAATTNLFYWCNVAHDVFWHYGFDEPSGNFQHNNYGRGGVGGDAVNCEAQDGGGFNNANFSTPAADGGAPRMQMYLWNRDEPFRDGDLEAGIILHEYSHGISLRLTGGPGVNCLGGDQRMGEGWSDYHGVVTLIDPALDDPDGPRGMGPYALWQDEPPRQGAGIRPAPYSRNMELQPFTYGSVGTGAWLNGGTLAAPHGVGHGWNTILWDMTWDLIDVHGFNPDVYGDWSTGGNNLAQQLVMDGLKFQGCNPNFVTGRDAIIAAETVLTGGENFCTLWASFARRGLGYSASSVNNSRAAAVEGFDTHPDCVRSFMTPISATGMTVRDAGEVIPARFDLGRNQGLDVFAANAPFSRQVDCDTRQVVSEGEFHTPRARPVATQMPGNSGLNVNARGVYNYRWETDADWAGTCRELVFTMQDGIQYRAFFRFE</sequence>
<proteinExistence type="inferred from homology"/>
<reference evidence="16" key="1">
    <citation type="journal article" date="2014" name="Int. J. Syst. Evol. Microbiol.">
        <title>Complete genome sequence of Corynebacterium casei LMG S-19264T (=DSM 44701T), isolated from a smear-ripened cheese.</title>
        <authorList>
            <consortium name="US DOE Joint Genome Institute (JGI-PGF)"/>
            <person name="Walter F."/>
            <person name="Albersmeier A."/>
            <person name="Kalinowski J."/>
            <person name="Ruckert C."/>
        </authorList>
    </citation>
    <scope>NUCLEOTIDE SEQUENCE</scope>
    <source>
        <strain evidence="16">CGMCC 1.14988</strain>
    </source>
</reference>
<dbReference type="SUPFAM" id="SSF52025">
    <property type="entry name" value="PA domain"/>
    <property type="match status" value="1"/>
</dbReference>
<dbReference type="PANTHER" id="PTHR33478:SF1">
    <property type="entry name" value="EXTRACELLULAR METALLOPROTEINASE MEP"/>
    <property type="match status" value="1"/>
</dbReference>
<dbReference type="InterPro" id="IPR046450">
    <property type="entry name" value="PA_dom_sf"/>
</dbReference>
<protein>
    <recommendedName>
        <fullName evidence="18">Fungalysin/Thermolysin Propeptide Motif</fullName>
    </recommendedName>
</protein>
<dbReference type="GO" id="GO:0008270">
    <property type="term" value="F:zinc ion binding"/>
    <property type="evidence" value="ECO:0007669"/>
    <property type="project" value="InterPro"/>
</dbReference>
<feature type="domain" description="FTP" evidence="15">
    <location>
        <begin position="69"/>
        <end position="119"/>
    </location>
</feature>
<dbReference type="GO" id="GO:0005615">
    <property type="term" value="C:extracellular space"/>
    <property type="evidence" value="ECO:0007669"/>
    <property type="project" value="InterPro"/>
</dbReference>
<evidence type="ECO:0000256" key="5">
    <source>
        <dbReference type="ARBA" id="ARBA00022670"/>
    </source>
</evidence>
<keyword evidence="6" id="KW-0479">Metal-binding</keyword>
<dbReference type="InterPro" id="IPR050371">
    <property type="entry name" value="Fungal_virulence_M36"/>
</dbReference>
<keyword evidence="9" id="KW-0862">Zinc</keyword>
<organism evidence="16 17">
    <name type="scientific">Egicoccus halophilus</name>
    <dbReference type="NCBI Taxonomy" id="1670830"/>
    <lineage>
        <taxon>Bacteria</taxon>
        <taxon>Bacillati</taxon>
        <taxon>Actinomycetota</taxon>
        <taxon>Nitriliruptoria</taxon>
        <taxon>Egicoccales</taxon>
        <taxon>Egicoccaceae</taxon>
        <taxon>Egicoccus</taxon>
    </lineage>
</organism>
<feature type="signal peptide" evidence="13">
    <location>
        <begin position="1"/>
        <end position="21"/>
    </location>
</feature>